<feature type="transmembrane region" description="Helical" evidence="3">
    <location>
        <begin position="6"/>
        <end position="26"/>
    </location>
</feature>
<dbReference type="Gene3D" id="3.40.30.10">
    <property type="entry name" value="Glutaredoxin"/>
    <property type="match status" value="1"/>
</dbReference>
<dbReference type="PANTHER" id="PTHR12151:SF25">
    <property type="entry name" value="LINALOOL DEHYDRATASE_ISOMERASE DOMAIN-CONTAINING PROTEIN"/>
    <property type="match status" value="1"/>
</dbReference>
<keyword evidence="3" id="KW-1133">Transmembrane helix</keyword>
<dbReference type="SUPFAM" id="SSF52833">
    <property type="entry name" value="Thioredoxin-like"/>
    <property type="match status" value="1"/>
</dbReference>
<evidence type="ECO:0000313" key="6">
    <source>
        <dbReference type="Proteomes" id="UP001597369"/>
    </source>
</evidence>
<name>A0ABW4X2T1_9BACT</name>
<sequence>MNNLKALILGLLLLVPILVFIFITVFGEHHFALKTYFPETDATGAVVRNTEGDTVFHRVPAFMLTSQQGETITPAKFEEGVYVVNFFFATCPGICKKMSSQMVRIQEKFRNESSVKLVSITINPEHDSVSVLQDYAAQYGANNEQWYFLTGPRDQIYNLATEGFYLPVQQVEGQQDFIHSEKFMLVDKNQRIRGVYDGTDPKDVDRLVTEINVLLDGYSKSK</sequence>
<evidence type="ECO:0000256" key="3">
    <source>
        <dbReference type="SAM" id="Phobius"/>
    </source>
</evidence>
<dbReference type="PROSITE" id="PS51352">
    <property type="entry name" value="THIOREDOXIN_2"/>
    <property type="match status" value="1"/>
</dbReference>
<keyword evidence="6" id="KW-1185">Reference proteome</keyword>
<dbReference type="PANTHER" id="PTHR12151">
    <property type="entry name" value="ELECTRON TRANSPORT PROTIN SCO1/SENC FAMILY MEMBER"/>
    <property type="match status" value="1"/>
</dbReference>
<dbReference type="Proteomes" id="UP001597369">
    <property type="component" value="Unassembled WGS sequence"/>
</dbReference>
<dbReference type="InterPro" id="IPR036249">
    <property type="entry name" value="Thioredoxin-like_sf"/>
</dbReference>
<feature type="domain" description="Thioredoxin" evidence="4">
    <location>
        <begin position="53"/>
        <end position="216"/>
    </location>
</feature>
<dbReference type="Pfam" id="PF02630">
    <property type="entry name" value="SCO1-SenC"/>
    <property type="match status" value="1"/>
</dbReference>
<protein>
    <submittedName>
        <fullName evidence="5">SCO family protein</fullName>
    </submittedName>
</protein>
<comment type="similarity">
    <text evidence="1">Belongs to the SCO1/2 family.</text>
</comment>
<organism evidence="5 6">
    <name type="scientific">Pontibacter silvestris</name>
    <dbReference type="NCBI Taxonomy" id="2305183"/>
    <lineage>
        <taxon>Bacteria</taxon>
        <taxon>Pseudomonadati</taxon>
        <taxon>Bacteroidota</taxon>
        <taxon>Cytophagia</taxon>
        <taxon>Cytophagales</taxon>
        <taxon>Hymenobacteraceae</taxon>
        <taxon>Pontibacter</taxon>
    </lineage>
</organism>
<dbReference type="CDD" id="cd02968">
    <property type="entry name" value="SCO"/>
    <property type="match status" value="1"/>
</dbReference>
<dbReference type="RefSeq" id="WP_229962444.1">
    <property type="nucleotide sequence ID" value="NZ_JAJJWI010000023.1"/>
</dbReference>
<keyword evidence="2" id="KW-0186">Copper</keyword>
<gene>
    <name evidence="5" type="ORF">ACFSKU_18145</name>
</gene>
<proteinExistence type="inferred from homology"/>
<dbReference type="EMBL" id="JBHUHV010000055">
    <property type="protein sequence ID" value="MFD2068818.1"/>
    <property type="molecule type" value="Genomic_DNA"/>
</dbReference>
<dbReference type="InterPro" id="IPR003782">
    <property type="entry name" value="SCO1/SenC"/>
</dbReference>
<evidence type="ECO:0000313" key="5">
    <source>
        <dbReference type="EMBL" id="MFD2068818.1"/>
    </source>
</evidence>
<reference evidence="6" key="1">
    <citation type="journal article" date="2019" name="Int. J. Syst. Evol. Microbiol.">
        <title>The Global Catalogue of Microorganisms (GCM) 10K type strain sequencing project: providing services to taxonomists for standard genome sequencing and annotation.</title>
        <authorList>
            <consortium name="The Broad Institute Genomics Platform"/>
            <consortium name="The Broad Institute Genome Sequencing Center for Infectious Disease"/>
            <person name="Wu L."/>
            <person name="Ma J."/>
        </authorList>
    </citation>
    <scope>NUCLEOTIDE SEQUENCE [LARGE SCALE GENOMIC DNA]</scope>
    <source>
        <strain evidence="6">JCM 16545</strain>
    </source>
</reference>
<accession>A0ABW4X2T1</accession>
<evidence type="ECO:0000259" key="4">
    <source>
        <dbReference type="PROSITE" id="PS51352"/>
    </source>
</evidence>
<keyword evidence="3" id="KW-0812">Transmembrane</keyword>
<keyword evidence="3" id="KW-0472">Membrane</keyword>
<dbReference type="InterPro" id="IPR013766">
    <property type="entry name" value="Thioredoxin_domain"/>
</dbReference>
<evidence type="ECO:0000256" key="1">
    <source>
        <dbReference type="ARBA" id="ARBA00010996"/>
    </source>
</evidence>
<evidence type="ECO:0000256" key="2">
    <source>
        <dbReference type="ARBA" id="ARBA00023008"/>
    </source>
</evidence>
<comment type="caution">
    <text evidence="5">The sequence shown here is derived from an EMBL/GenBank/DDBJ whole genome shotgun (WGS) entry which is preliminary data.</text>
</comment>